<reference evidence="1" key="1">
    <citation type="submission" date="2019-12" db="EMBL/GenBank/DDBJ databases">
        <title>Genome sequencing and annotation of Brassica cretica.</title>
        <authorList>
            <person name="Studholme D.J."/>
            <person name="Sarris P.F."/>
        </authorList>
    </citation>
    <scope>NUCLEOTIDE SEQUENCE</scope>
    <source>
        <strain evidence="1">PFS-001/15</strain>
        <tissue evidence="1">Leaf</tissue>
    </source>
</reference>
<dbReference type="EMBL" id="QGKW02001940">
    <property type="protein sequence ID" value="KAF2558706.1"/>
    <property type="molecule type" value="Genomic_DNA"/>
</dbReference>
<comment type="caution">
    <text evidence="1">The sequence shown here is derived from an EMBL/GenBank/DDBJ whole genome shotgun (WGS) entry which is preliminary data.</text>
</comment>
<dbReference type="Proteomes" id="UP000712281">
    <property type="component" value="Unassembled WGS sequence"/>
</dbReference>
<protein>
    <submittedName>
        <fullName evidence="1">Uncharacterized protein</fullName>
    </submittedName>
</protein>
<proteinExistence type="predicted"/>
<dbReference type="AlphaFoldDB" id="A0A8S9HR95"/>
<name>A0A8S9HR95_BRACR</name>
<evidence type="ECO:0000313" key="1">
    <source>
        <dbReference type="EMBL" id="KAF2558706.1"/>
    </source>
</evidence>
<gene>
    <name evidence="1" type="ORF">F2Q68_00015754</name>
</gene>
<evidence type="ECO:0000313" key="2">
    <source>
        <dbReference type="Proteomes" id="UP000712281"/>
    </source>
</evidence>
<sequence>MVLADESGCDLHEIKAALDQRVQSNSDPPLILALISVRSTSISNRSLSLDVFQPIGASPAQLTPITIATSLLTHQFTELNSDCNIMADRKGKSICYDDDDEPILLADQADDDQIEKYRPSLSLAKP</sequence>
<accession>A0A8S9HR95</accession>
<organism evidence="1 2">
    <name type="scientific">Brassica cretica</name>
    <name type="common">Mustard</name>
    <dbReference type="NCBI Taxonomy" id="69181"/>
    <lineage>
        <taxon>Eukaryota</taxon>
        <taxon>Viridiplantae</taxon>
        <taxon>Streptophyta</taxon>
        <taxon>Embryophyta</taxon>
        <taxon>Tracheophyta</taxon>
        <taxon>Spermatophyta</taxon>
        <taxon>Magnoliopsida</taxon>
        <taxon>eudicotyledons</taxon>
        <taxon>Gunneridae</taxon>
        <taxon>Pentapetalae</taxon>
        <taxon>rosids</taxon>
        <taxon>malvids</taxon>
        <taxon>Brassicales</taxon>
        <taxon>Brassicaceae</taxon>
        <taxon>Brassiceae</taxon>
        <taxon>Brassica</taxon>
    </lineage>
</organism>